<dbReference type="PANTHER" id="PTHR43749:SF2">
    <property type="entry name" value="RNA-SPLICING LIGASE RTCB"/>
    <property type="match status" value="1"/>
</dbReference>
<dbReference type="PANTHER" id="PTHR43749">
    <property type="entry name" value="RNA-SPLICING LIGASE RTCB"/>
    <property type="match status" value="1"/>
</dbReference>
<evidence type="ECO:0000256" key="4">
    <source>
        <dbReference type="ARBA" id="ARBA00022723"/>
    </source>
</evidence>
<dbReference type="GO" id="GO:0170057">
    <property type="term" value="F:RNA ligase (GTP) activity"/>
    <property type="evidence" value="ECO:0007669"/>
    <property type="project" value="UniProtKB-EC"/>
</dbReference>
<accession>A0A382DTB9</accession>
<comment type="cofactor">
    <cofactor evidence="1">
        <name>Mn(2+)</name>
        <dbReference type="ChEBI" id="CHEBI:29035"/>
    </cofactor>
</comment>
<dbReference type="EC" id="6.5.1.8" evidence="2"/>
<evidence type="ECO:0000256" key="6">
    <source>
        <dbReference type="ARBA" id="ARBA00023134"/>
    </source>
</evidence>
<reference evidence="9" key="1">
    <citation type="submission" date="2018-05" db="EMBL/GenBank/DDBJ databases">
        <authorList>
            <person name="Lanie J.A."/>
            <person name="Ng W.-L."/>
            <person name="Kazmierczak K.M."/>
            <person name="Andrzejewski T.M."/>
            <person name="Davidsen T.M."/>
            <person name="Wayne K.J."/>
            <person name="Tettelin H."/>
            <person name="Glass J.I."/>
            <person name="Rusch D."/>
            <person name="Podicherti R."/>
            <person name="Tsui H.-C.T."/>
            <person name="Winkler M.E."/>
        </authorList>
    </citation>
    <scope>NUCLEOTIDE SEQUENCE</scope>
</reference>
<evidence type="ECO:0000256" key="7">
    <source>
        <dbReference type="ARBA" id="ARBA00023211"/>
    </source>
</evidence>
<dbReference type="InterPro" id="IPR001233">
    <property type="entry name" value="RtcB"/>
</dbReference>
<comment type="catalytic activity">
    <reaction evidence="8">
        <text>a 3'-end 3'-phospho-ribonucleotide-RNA + a 5'-end dephospho-ribonucleoside-RNA + GTP = a ribonucleotidyl-ribonucleotide-RNA + GMP + diphosphate</text>
        <dbReference type="Rhea" id="RHEA:68076"/>
        <dbReference type="Rhea" id="RHEA-COMP:10463"/>
        <dbReference type="Rhea" id="RHEA-COMP:13936"/>
        <dbReference type="Rhea" id="RHEA-COMP:17355"/>
        <dbReference type="ChEBI" id="CHEBI:33019"/>
        <dbReference type="ChEBI" id="CHEBI:37565"/>
        <dbReference type="ChEBI" id="CHEBI:58115"/>
        <dbReference type="ChEBI" id="CHEBI:83062"/>
        <dbReference type="ChEBI" id="CHEBI:138284"/>
        <dbReference type="ChEBI" id="CHEBI:173118"/>
        <dbReference type="EC" id="6.5.1.8"/>
    </reaction>
</comment>
<dbReference type="EMBL" id="UINC01041007">
    <property type="protein sequence ID" value="SVB41680.1"/>
    <property type="molecule type" value="Genomic_DNA"/>
</dbReference>
<dbReference type="Pfam" id="PF01139">
    <property type="entry name" value="RtcB"/>
    <property type="match status" value="1"/>
</dbReference>
<evidence type="ECO:0000256" key="3">
    <source>
        <dbReference type="ARBA" id="ARBA00022598"/>
    </source>
</evidence>
<gene>
    <name evidence="9" type="ORF">METZ01_LOCUS194534</name>
</gene>
<dbReference type="InterPro" id="IPR036025">
    <property type="entry name" value="RtcB-like_sf"/>
</dbReference>
<dbReference type="GO" id="GO:0006396">
    <property type="term" value="P:RNA processing"/>
    <property type="evidence" value="ECO:0007669"/>
    <property type="project" value="InterPro"/>
</dbReference>
<dbReference type="GO" id="GO:0005525">
    <property type="term" value="F:GTP binding"/>
    <property type="evidence" value="ECO:0007669"/>
    <property type="project" value="UniProtKB-KW"/>
</dbReference>
<keyword evidence="7" id="KW-0464">Manganese</keyword>
<organism evidence="9">
    <name type="scientific">marine metagenome</name>
    <dbReference type="NCBI Taxonomy" id="408172"/>
    <lineage>
        <taxon>unclassified sequences</taxon>
        <taxon>metagenomes</taxon>
        <taxon>ecological metagenomes</taxon>
    </lineage>
</organism>
<dbReference type="SUPFAM" id="SSF103365">
    <property type="entry name" value="Hypothetical protein PH1602"/>
    <property type="match status" value="1"/>
</dbReference>
<name>A0A382DTB9_9ZZZZ</name>
<dbReference type="InterPro" id="IPR052915">
    <property type="entry name" value="RtcB-like"/>
</dbReference>
<keyword evidence="6" id="KW-0342">GTP-binding</keyword>
<dbReference type="GO" id="GO:0042245">
    <property type="term" value="P:RNA repair"/>
    <property type="evidence" value="ECO:0007669"/>
    <property type="project" value="TreeGrafter"/>
</dbReference>
<evidence type="ECO:0000313" key="9">
    <source>
        <dbReference type="EMBL" id="SVB41680.1"/>
    </source>
</evidence>
<keyword evidence="5" id="KW-0547">Nucleotide-binding</keyword>
<protein>
    <recommendedName>
        <fullName evidence="2">3'-phosphate/5'-hydroxy nucleic acid ligase</fullName>
        <ecNumber evidence="2">6.5.1.8</ecNumber>
    </recommendedName>
</protein>
<dbReference type="Gene3D" id="3.90.1860.10">
    <property type="entry name" value="tRNA-splicing ligase RtcB"/>
    <property type="match status" value="1"/>
</dbReference>
<evidence type="ECO:0000256" key="8">
    <source>
        <dbReference type="ARBA" id="ARBA00047746"/>
    </source>
</evidence>
<dbReference type="GO" id="GO:0030145">
    <property type="term" value="F:manganese ion binding"/>
    <property type="evidence" value="ECO:0007669"/>
    <property type="project" value="TreeGrafter"/>
</dbReference>
<keyword evidence="4" id="KW-0479">Metal-binding</keyword>
<dbReference type="GO" id="GO:0003909">
    <property type="term" value="F:DNA ligase activity"/>
    <property type="evidence" value="ECO:0007669"/>
    <property type="project" value="TreeGrafter"/>
</dbReference>
<dbReference type="GO" id="GO:0006281">
    <property type="term" value="P:DNA repair"/>
    <property type="evidence" value="ECO:0007669"/>
    <property type="project" value="TreeGrafter"/>
</dbReference>
<keyword evidence="3" id="KW-0436">Ligase</keyword>
<evidence type="ECO:0000256" key="2">
    <source>
        <dbReference type="ARBA" id="ARBA00012726"/>
    </source>
</evidence>
<sequence>MGIKKVYQSDNGFPVKVWTEGLDKGAVEQLLNVSLIPFIHNHVAVMPDAHVGMGCTIGTVIPTHKAIIPAAVGVDIGCGMMAAKTNITAKDLPDNLSKIRNSIEKIIPLGPGRCHRKEYSLNKTKNQFVSHGEVNQFLKNDPDEMFGITTGKWREQIGSLGGGNHFIEICIDEDDFVWVMLHSGSRGIGNKIGMVFIRKAKEDMRIHQVNLPDKNLSYFSEGTEHFNDYVEAVAWAQEYAFINRRVMMTLIFGQLEYYFPQVRVEEQAINCHHNYVEKEHHYGESIWVTRKGAIRAKEDDMGIIPGSMGTKSYIIKGKGNKESFHSCSHGAGRRMSRKQAFNKFTMDDLEKQTPGVEMQRREAIIDEIPGAYKDIDQVMKDQEDLVTVIHTLKQIVNVKGD</sequence>
<proteinExistence type="predicted"/>
<dbReference type="AlphaFoldDB" id="A0A382DTB9"/>
<evidence type="ECO:0000256" key="1">
    <source>
        <dbReference type="ARBA" id="ARBA00001936"/>
    </source>
</evidence>
<evidence type="ECO:0000256" key="5">
    <source>
        <dbReference type="ARBA" id="ARBA00022741"/>
    </source>
</evidence>